<keyword evidence="1" id="KW-0812">Transmembrane</keyword>
<proteinExistence type="predicted"/>
<evidence type="ECO:0000313" key="2">
    <source>
        <dbReference type="EMBL" id="MFC5457271.1"/>
    </source>
</evidence>
<feature type="transmembrane region" description="Helical" evidence="1">
    <location>
        <begin position="63"/>
        <end position="83"/>
    </location>
</feature>
<name>A0ABW0KW80_9BACT</name>
<dbReference type="Proteomes" id="UP001596052">
    <property type="component" value="Unassembled WGS sequence"/>
</dbReference>
<protein>
    <submittedName>
        <fullName evidence="2">Uncharacterized protein</fullName>
    </submittedName>
</protein>
<gene>
    <name evidence="2" type="ORF">ACFQDI_20550</name>
</gene>
<comment type="caution">
    <text evidence="2">The sequence shown here is derived from an EMBL/GenBank/DDBJ whole genome shotgun (WGS) entry which is preliminary data.</text>
</comment>
<dbReference type="RefSeq" id="WP_377170388.1">
    <property type="nucleotide sequence ID" value="NZ_JBHSMQ010000009.1"/>
</dbReference>
<evidence type="ECO:0000256" key="1">
    <source>
        <dbReference type="SAM" id="Phobius"/>
    </source>
</evidence>
<keyword evidence="3" id="KW-1185">Reference proteome</keyword>
<feature type="transmembrane region" description="Helical" evidence="1">
    <location>
        <begin position="33"/>
        <end position="57"/>
    </location>
</feature>
<keyword evidence="1" id="KW-0472">Membrane</keyword>
<sequence length="129" mass="14170">MLPESKYPEISIESLAGYTEDAPGRRSFLWSCYGIVGIAAAGFAVIVVSTVFGGLALNWTRGFAMVACLATMVGGIFRAYRFIPRSRQTGRPMHLYRNASAPAGILEVLYVDPDSRTYFRHVYAVPPTD</sequence>
<accession>A0ABW0KW80</accession>
<dbReference type="EMBL" id="JBHSMQ010000009">
    <property type="protein sequence ID" value="MFC5457271.1"/>
    <property type="molecule type" value="Genomic_DNA"/>
</dbReference>
<reference evidence="3" key="1">
    <citation type="journal article" date="2019" name="Int. J. Syst. Evol. Microbiol.">
        <title>The Global Catalogue of Microorganisms (GCM) 10K type strain sequencing project: providing services to taxonomists for standard genome sequencing and annotation.</title>
        <authorList>
            <consortium name="The Broad Institute Genomics Platform"/>
            <consortium name="The Broad Institute Genome Sequencing Center for Infectious Disease"/>
            <person name="Wu L."/>
            <person name="Ma J."/>
        </authorList>
    </citation>
    <scope>NUCLEOTIDE SEQUENCE [LARGE SCALE GENOMIC DNA]</scope>
    <source>
        <strain evidence="3">CGMCC 4.1469</strain>
    </source>
</reference>
<keyword evidence="1" id="KW-1133">Transmembrane helix</keyword>
<organism evidence="2 3">
    <name type="scientific">Prosthecobacter fluviatilis</name>
    <dbReference type="NCBI Taxonomy" id="445931"/>
    <lineage>
        <taxon>Bacteria</taxon>
        <taxon>Pseudomonadati</taxon>
        <taxon>Verrucomicrobiota</taxon>
        <taxon>Verrucomicrobiia</taxon>
        <taxon>Verrucomicrobiales</taxon>
        <taxon>Verrucomicrobiaceae</taxon>
        <taxon>Prosthecobacter</taxon>
    </lineage>
</organism>
<evidence type="ECO:0000313" key="3">
    <source>
        <dbReference type="Proteomes" id="UP001596052"/>
    </source>
</evidence>